<dbReference type="EMBL" id="CAJJDN010000008">
    <property type="protein sequence ID" value="CAD8054257.1"/>
    <property type="molecule type" value="Genomic_DNA"/>
</dbReference>
<name>A0A8S1KJ57_9CILI</name>
<sequence>MPYIFYEIKLELNIMNQKQFKVQFSNSQEIRDIRESVVFKNSLFLQMIDELNPKGETIHLDVKVEDFDKIGAFILTLFDNLKCQQENNVFNNLEDLRIQELSKDLFKDLAEKQILQLLSVAEYLDIPGLIVVLTTQFSSLIKDHPTTFINQSL</sequence>
<protein>
    <submittedName>
        <fullName evidence="1">Uncharacterized protein</fullName>
    </submittedName>
</protein>
<comment type="caution">
    <text evidence="1">The sequence shown here is derived from an EMBL/GenBank/DDBJ whole genome shotgun (WGS) entry which is preliminary data.</text>
</comment>
<keyword evidence="3" id="KW-1185">Reference proteome</keyword>
<reference evidence="1" key="1">
    <citation type="submission" date="2021-01" db="EMBL/GenBank/DDBJ databases">
        <authorList>
            <consortium name="Genoscope - CEA"/>
            <person name="William W."/>
        </authorList>
    </citation>
    <scope>NUCLEOTIDE SEQUENCE</scope>
</reference>
<gene>
    <name evidence="1" type="ORF">PSON_ATCC_30995.1.T0080166</name>
    <name evidence="2" type="ORF">PSON_ATCC_30995.1.T0080168</name>
</gene>
<accession>A0A8S1KJ57</accession>
<evidence type="ECO:0000313" key="1">
    <source>
        <dbReference type="EMBL" id="CAD8054253.1"/>
    </source>
</evidence>
<evidence type="ECO:0000313" key="2">
    <source>
        <dbReference type="EMBL" id="CAD8054257.1"/>
    </source>
</evidence>
<dbReference type="AlphaFoldDB" id="A0A8S1KJ57"/>
<dbReference type="Proteomes" id="UP000692954">
    <property type="component" value="Unassembled WGS sequence"/>
</dbReference>
<organism evidence="1 3">
    <name type="scientific">Paramecium sonneborni</name>
    <dbReference type="NCBI Taxonomy" id="65129"/>
    <lineage>
        <taxon>Eukaryota</taxon>
        <taxon>Sar</taxon>
        <taxon>Alveolata</taxon>
        <taxon>Ciliophora</taxon>
        <taxon>Intramacronucleata</taxon>
        <taxon>Oligohymenophorea</taxon>
        <taxon>Peniculida</taxon>
        <taxon>Parameciidae</taxon>
        <taxon>Paramecium</taxon>
    </lineage>
</organism>
<dbReference type="EMBL" id="CAJJDN010000008">
    <property type="protein sequence ID" value="CAD8054253.1"/>
    <property type="molecule type" value="Genomic_DNA"/>
</dbReference>
<evidence type="ECO:0000313" key="3">
    <source>
        <dbReference type="Proteomes" id="UP000692954"/>
    </source>
</evidence>
<proteinExistence type="predicted"/>
<dbReference type="OrthoDB" id="311815at2759"/>